<evidence type="ECO:0000313" key="2">
    <source>
        <dbReference type="WBParaSite" id="JU765_v2.g9304.t1"/>
    </source>
</evidence>
<dbReference type="Proteomes" id="UP000887576">
    <property type="component" value="Unplaced"/>
</dbReference>
<reference evidence="2" key="1">
    <citation type="submission" date="2022-11" db="UniProtKB">
        <authorList>
            <consortium name="WormBaseParasite"/>
        </authorList>
    </citation>
    <scope>IDENTIFICATION</scope>
</reference>
<sequence length="263" mass="30674">MDEKLPEQVESAINDDKPEENAETVEEKAERELDEQKSRELLLTDEQKSKIVEECENYKKEGNTNFGNGRWKEAEDFYTRAIDHSLLSMKEQKAVFYSNRAAARIKLELWEAAIDDCNKAEEFGAPNDKPLERRAFARYHSKDDKLYDSALEDYKKLLEKKPGQKQYQEIIKELEGKIAERNEKMKQEMFSQLKNLGNLCLRPFEIIKELEGKIAERNEKMKQEMFSQLKNLGNLCLRPFGLSTDNFQLVEQPGGGYSINMKQ</sequence>
<organism evidence="1 2">
    <name type="scientific">Panagrolaimus sp. JU765</name>
    <dbReference type="NCBI Taxonomy" id="591449"/>
    <lineage>
        <taxon>Eukaryota</taxon>
        <taxon>Metazoa</taxon>
        <taxon>Ecdysozoa</taxon>
        <taxon>Nematoda</taxon>
        <taxon>Chromadorea</taxon>
        <taxon>Rhabditida</taxon>
        <taxon>Tylenchina</taxon>
        <taxon>Panagrolaimomorpha</taxon>
        <taxon>Panagrolaimoidea</taxon>
        <taxon>Panagrolaimidae</taxon>
        <taxon>Panagrolaimus</taxon>
    </lineage>
</organism>
<accession>A0AC34RRN9</accession>
<dbReference type="WBParaSite" id="JU765_v2.g9304.t1">
    <property type="protein sequence ID" value="JU765_v2.g9304.t1"/>
    <property type="gene ID" value="JU765_v2.g9304"/>
</dbReference>
<evidence type="ECO:0000313" key="1">
    <source>
        <dbReference type="Proteomes" id="UP000887576"/>
    </source>
</evidence>
<protein>
    <submittedName>
        <fullName evidence="2">Tetratricopeptide repeat protein 1</fullName>
    </submittedName>
</protein>
<proteinExistence type="predicted"/>
<name>A0AC34RRN9_9BILA</name>